<sequence>MAKKYMGEVKNPEGSPYSYYWDEDTGEVFVSNDSAGKASSSEEAWRKANFYVTTLQKWKD</sequence>
<dbReference type="AlphaFoldDB" id="A0A0F5YA27"/>
<gene>
    <name evidence="1" type="ORF">WN50_24455</name>
</gene>
<dbReference type="RefSeq" id="WP_046281230.1">
    <property type="nucleotide sequence ID" value="NZ_LATL02000080.1"/>
</dbReference>
<dbReference type="Proteomes" id="UP000033607">
    <property type="component" value="Unassembled WGS sequence"/>
</dbReference>
<accession>A0A0F5YA27</accession>
<name>A0A0F5YA27_9CYAN</name>
<evidence type="ECO:0000313" key="2">
    <source>
        <dbReference type="Proteomes" id="UP000033607"/>
    </source>
</evidence>
<reference evidence="1 2" key="1">
    <citation type="submission" date="2015-06" db="EMBL/GenBank/DDBJ databases">
        <title>Draft genome assembly of filamentous brackish cyanobacterium Limnoraphis robusta strain CS-951.</title>
        <authorList>
            <person name="Willis A."/>
            <person name="Parks M."/>
            <person name="Burford M.A."/>
        </authorList>
    </citation>
    <scope>NUCLEOTIDE SEQUENCE [LARGE SCALE GENOMIC DNA]</scope>
    <source>
        <strain evidence="1 2">CS-951</strain>
    </source>
</reference>
<comment type="caution">
    <text evidence="1">The sequence shown here is derived from an EMBL/GenBank/DDBJ whole genome shotgun (WGS) entry which is preliminary data.</text>
</comment>
<dbReference type="EMBL" id="LATL02000080">
    <property type="protein sequence ID" value="KKD35603.1"/>
    <property type="molecule type" value="Genomic_DNA"/>
</dbReference>
<evidence type="ECO:0000313" key="1">
    <source>
        <dbReference type="EMBL" id="KKD35603.1"/>
    </source>
</evidence>
<dbReference type="OrthoDB" id="464255at2"/>
<proteinExistence type="predicted"/>
<protein>
    <submittedName>
        <fullName evidence="1">Uncharacterized protein</fullName>
    </submittedName>
</protein>
<organism evidence="1 2">
    <name type="scientific">Limnoraphis robusta CS-951</name>
    <dbReference type="NCBI Taxonomy" id="1637645"/>
    <lineage>
        <taxon>Bacteria</taxon>
        <taxon>Bacillati</taxon>
        <taxon>Cyanobacteriota</taxon>
        <taxon>Cyanophyceae</taxon>
        <taxon>Oscillatoriophycideae</taxon>
        <taxon>Oscillatoriales</taxon>
        <taxon>Sirenicapillariaceae</taxon>
        <taxon>Limnoraphis</taxon>
    </lineage>
</organism>